<keyword evidence="3" id="KW-0472">Membrane</keyword>
<accession>A0A9P7G0W8</accession>
<dbReference type="CDD" id="cd06259">
    <property type="entry name" value="YdcF-like"/>
    <property type="match status" value="1"/>
</dbReference>
<sequence>MSTFQIPEADEHTQPTNETPANFDTLVDTLGRTNLLSSSASMPSFFSKPGPYIQENFPVSASAEELYSTTTSDKDKNTDNRVVPVNSHLSPVFADVFEPFFSDIFSTPTMPIAEDFSWIGLSASPSSNFGPLASQAAPIQLSAIEGFEDGLSFDPTVDIADASTRLKLSERRNSVDTDPPELELQHYLYLFFSAFIAQIPIVHVNMFASEHKPPVLLGAMQACGALFVKTRKASIFITKTLVSAQKALVQEFAKNPTDSSDQIHLILAVVLLQTIGLFHQHPDQRASSSIYHGMLVMMIRRTGIIQKNAAWEPKTITDAPLEVLWQDWVVNETTKRYMYALHNWLQSWLSSPDLPKVNDINEEPPFICNALPFYWLGQVSLLAFQEALPPFEQDSPNNLKVEVRFRLVKQWLRHIRGFLKKGDQAPTLFWDELMRIRLQTWQHEFEGGEEDDQDGLLGFLLLIFFAVISFLFNLRFLLRPSHAEYTNASALLSTIHRDTAIRRLNHLIIVPGHAIWKGVDPELRLREDQAELAREDAHALLVFSGGQTRSTSTTTEGESYMRLALAADVFQTGSLPFQRATTEDHALDSYQNLLFSIARFHEYTGRYPTKITIVGYEFKRARFTDLHRAALRWPIEQFQYIGVDPINGHQSTAEEGEVGKRILFRIYTDASTEAKRLPPIL</sequence>
<dbReference type="Proteomes" id="UP000717328">
    <property type="component" value="Unassembled WGS sequence"/>
</dbReference>
<dbReference type="GO" id="GO:0008270">
    <property type="term" value="F:zinc ion binding"/>
    <property type="evidence" value="ECO:0007669"/>
    <property type="project" value="InterPro"/>
</dbReference>
<evidence type="ECO:0000313" key="5">
    <source>
        <dbReference type="EMBL" id="KAG5638800.1"/>
    </source>
</evidence>
<name>A0A9P7G0W8_9AGAR</name>
<dbReference type="AlphaFoldDB" id="A0A9P7G0W8"/>
<evidence type="ECO:0000313" key="6">
    <source>
        <dbReference type="Proteomes" id="UP000717328"/>
    </source>
</evidence>
<protein>
    <recommendedName>
        <fullName evidence="4">Xylanolytic transcriptional activator regulatory domain-containing protein</fullName>
    </recommendedName>
</protein>
<reference evidence="5" key="2">
    <citation type="submission" date="2021-10" db="EMBL/GenBank/DDBJ databases">
        <title>Phylogenomics reveals ancestral predisposition of the termite-cultivated fungus Termitomyces towards a domesticated lifestyle.</title>
        <authorList>
            <person name="Auxier B."/>
            <person name="Grum-Grzhimaylo A."/>
            <person name="Cardenas M.E."/>
            <person name="Lodge J.D."/>
            <person name="Laessoe T."/>
            <person name="Pedersen O."/>
            <person name="Smith M.E."/>
            <person name="Kuyper T.W."/>
            <person name="Franco-Molano E.A."/>
            <person name="Baroni T.J."/>
            <person name="Aanen D.K."/>
        </authorList>
    </citation>
    <scope>NUCLEOTIDE SEQUENCE</scope>
    <source>
        <strain evidence="5">D49</strain>
    </source>
</reference>
<feature type="region of interest" description="Disordered" evidence="2">
    <location>
        <begin position="1"/>
        <end position="22"/>
    </location>
</feature>
<gene>
    <name evidence="5" type="ORF">H0H81_010029</name>
</gene>
<dbReference type="EMBL" id="JABCKI010005744">
    <property type="protein sequence ID" value="KAG5638800.1"/>
    <property type="molecule type" value="Genomic_DNA"/>
</dbReference>
<keyword evidence="3" id="KW-0812">Transmembrane</keyword>
<proteinExistence type="predicted"/>
<comment type="caution">
    <text evidence="5">The sequence shown here is derived from an EMBL/GenBank/DDBJ whole genome shotgun (WGS) entry which is preliminary data.</text>
</comment>
<dbReference type="InterPro" id="IPR003848">
    <property type="entry name" value="DUF218"/>
</dbReference>
<dbReference type="InterPro" id="IPR007219">
    <property type="entry name" value="XnlR_reg_dom"/>
</dbReference>
<evidence type="ECO:0000259" key="4">
    <source>
        <dbReference type="Pfam" id="PF04082"/>
    </source>
</evidence>
<dbReference type="GO" id="GO:0005737">
    <property type="term" value="C:cytoplasm"/>
    <property type="evidence" value="ECO:0007669"/>
    <property type="project" value="TreeGrafter"/>
</dbReference>
<keyword evidence="3" id="KW-1133">Transmembrane helix</keyword>
<feature type="domain" description="Xylanolytic transcriptional activator regulatory" evidence="4">
    <location>
        <begin position="188"/>
        <end position="336"/>
    </location>
</feature>
<dbReference type="Pfam" id="PF04082">
    <property type="entry name" value="Fungal_trans"/>
    <property type="match status" value="1"/>
</dbReference>
<evidence type="ECO:0000256" key="1">
    <source>
        <dbReference type="ARBA" id="ARBA00023242"/>
    </source>
</evidence>
<organism evidence="5 6">
    <name type="scientific">Sphagnurus paluster</name>
    <dbReference type="NCBI Taxonomy" id="117069"/>
    <lineage>
        <taxon>Eukaryota</taxon>
        <taxon>Fungi</taxon>
        <taxon>Dikarya</taxon>
        <taxon>Basidiomycota</taxon>
        <taxon>Agaricomycotina</taxon>
        <taxon>Agaricomycetes</taxon>
        <taxon>Agaricomycetidae</taxon>
        <taxon>Agaricales</taxon>
        <taxon>Tricholomatineae</taxon>
        <taxon>Lyophyllaceae</taxon>
        <taxon>Sphagnurus</taxon>
    </lineage>
</organism>
<dbReference type="GO" id="GO:0003677">
    <property type="term" value="F:DNA binding"/>
    <property type="evidence" value="ECO:0007669"/>
    <property type="project" value="InterPro"/>
</dbReference>
<dbReference type="PANTHER" id="PTHR28110">
    <property type="entry name" value="TRANSMEMBRANE PROTEIN"/>
    <property type="match status" value="1"/>
</dbReference>
<dbReference type="OrthoDB" id="1405595at2759"/>
<evidence type="ECO:0000256" key="3">
    <source>
        <dbReference type="SAM" id="Phobius"/>
    </source>
</evidence>
<keyword evidence="1" id="KW-0539">Nucleus</keyword>
<feature type="transmembrane region" description="Helical" evidence="3">
    <location>
        <begin position="456"/>
        <end position="478"/>
    </location>
</feature>
<reference evidence="5" key="1">
    <citation type="submission" date="2021-02" db="EMBL/GenBank/DDBJ databases">
        <authorList>
            <person name="Nieuwenhuis M."/>
            <person name="Van De Peppel L.J.J."/>
        </authorList>
    </citation>
    <scope>NUCLEOTIDE SEQUENCE</scope>
    <source>
        <strain evidence="5">D49</strain>
    </source>
</reference>
<evidence type="ECO:0000256" key="2">
    <source>
        <dbReference type="SAM" id="MobiDB-lite"/>
    </source>
</evidence>
<dbReference type="CDD" id="cd12148">
    <property type="entry name" value="fungal_TF_MHR"/>
    <property type="match status" value="1"/>
</dbReference>
<dbReference type="PANTHER" id="PTHR28110:SF1">
    <property type="entry name" value="TRANSMEMBRANE PROTEIN"/>
    <property type="match status" value="1"/>
</dbReference>
<dbReference type="GO" id="GO:0006351">
    <property type="term" value="P:DNA-templated transcription"/>
    <property type="evidence" value="ECO:0007669"/>
    <property type="project" value="InterPro"/>
</dbReference>
<keyword evidence="6" id="KW-1185">Reference proteome</keyword>
<dbReference type="InterPro" id="IPR055323">
    <property type="entry name" value="C57A10.07/YOR238W"/>
</dbReference>